<dbReference type="AlphaFoldDB" id="A0A7L6S9D4"/>
<evidence type="ECO:0000256" key="1">
    <source>
        <dbReference type="ARBA" id="ARBA00004514"/>
    </source>
</evidence>
<dbReference type="EMBL" id="CP055675">
    <property type="protein sequence ID" value="QLM99967.1"/>
    <property type="molecule type" value="Genomic_DNA"/>
</dbReference>
<organism evidence="6 7">
    <name type="scientific">Escherichia fergusonii</name>
    <dbReference type="NCBI Taxonomy" id="564"/>
    <lineage>
        <taxon>Bacteria</taxon>
        <taxon>Pseudomonadati</taxon>
        <taxon>Pseudomonadota</taxon>
        <taxon>Gammaproteobacteria</taxon>
        <taxon>Enterobacterales</taxon>
        <taxon>Enterobacteriaceae</taxon>
        <taxon>Escherichia</taxon>
    </lineage>
</organism>
<keyword evidence="2" id="KW-0963">Cytoplasm</keyword>
<reference evidence="6 7" key="1">
    <citation type="submission" date="2020-06" db="EMBL/GenBank/DDBJ databases">
        <title>REHAB project genomes.</title>
        <authorList>
            <person name="Shaw L.P."/>
        </authorList>
    </citation>
    <scope>NUCLEOTIDE SEQUENCE [LARGE SCALE GENOMIC DNA]</scope>
    <source>
        <strain evidence="6 7">RHB28-C13</strain>
    </source>
</reference>
<dbReference type="Gene3D" id="1.20.58.380">
    <property type="entry name" value="Flagellar protein flit"/>
    <property type="match status" value="1"/>
</dbReference>
<dbReference type="InterPro" id="IPR008622">
    <property type="entry name" value="FliT"/>
</dbReference>
<dbReference type="GO" id="GO:0044781">
    <property type="term" value="P:bacterial-type flagellum organization"/>
    <property type="evidence" value="ECO:0007669"/>
    <property type="project" value="UniProtKB-KW"/>
</dbReference>
<accession>A0A7L6S9D4</accession>
<evidence type="ECO:0000256" key="2">
    <source>
        <dbReference type="ARBA" id="ARBA00022490"/>
    </source>
</evidence>
<keyword evidence="6" id="KW-0969">Cilium</keyword>
<evidence type="ECO:0000256" key="5">
    <source>
        <dbReference type="ARBA" id="ARBA00093797"/>
    </source>
</evidence>
<proteinExistence type="predicted"/>
<dbReference type="OMA" id="DMEITYL"/>
<dbReference type="NCBIfam" id="NF007836">
    <property type="entry name" value="PRK10548.1"/>
    <property type="match status" value="1"/>
</dbReference>
<sequence length="123" mass="13803">MTSPVEFISRWQRVALLSQSLLELAERGEWNLLLEQEVTYLQGIEAVMQSQTPPKMAPGIQEMITGYISQALNNEQKIKGLLQLRLDELSGLIGQSTRQKSINHAYGHLSGMLLVPKAPFVQQ</sequence>
<keyword evidence="6" id="KW-0966">Cell projection</keyword>
<evidence type="ECO:0000256" key="4">
    <source>
        <dbReference type="ARBA" id="ARBA00023186"/>
    </source>
</evidence>
<evidence type="ECO:0000313" key="7">
    <source>
        <dbReference type="Proteomes" id="UP000510927"/>
    </source>
</evidence>
<evidence type="ECO:0000313" key="6">
    <source>
        <dbReference type="EMBL" id="QLM99967.1"/>
    </source>
</evidence>
<keyword evidence="6" id="KW-0282">Flagellum</keyword>
<comment type="subcellular location">
    <subcellularLocation>
        <location evidence="1">Cytoplasm</location>
        <location evidence="1">Cytosol</location>
    </subcellularLocation>
</comment>
<dbReference type="RefSeq" id="WP_000203723.1">
    <property type="nucleotide sequence ID" value="NZ_AP028822.1"/>
</dbReference>
<name>A0A7L6S9D4_ESCFE</name>
<gene>
    <name evidence="6" type="primary">fliT</name>
    <name evidence="6" type="ORF">HVY52_09155</name>
</gene>
<dbReference type="GeneID" id="75057786"/>
<dbReference type="Proteomes" id="UP000510927">
    <property type="component" value="Chromosome"/>
</dbReference>
<protein>
    <recommendedName>
        <fullName evidence="5">Flagellar protein FliT</fullName>
    </recommendedName>
</protein>
<evidence type="ECO:0000256" key="3">
    <source>
        <dbReference type="ARBA" id="ARBA00022795"/>
    </source>
</evidence>
<keyword evidence="3" id="KW-1005">Bacterial flagellum biogenesis</keyword>
<dbReference type="Pfam" id="PF05400">
    <property type="entry name" value="FliT"/>
    <property type="match status" value="1"/>
</dbReference>
<keyword evidence="4" id="KW-0143">Chaperone</keyword>